<dbReference type="GeneID" id="55012995"/>
<organism evidence="1 2">
    <name type="scientific">Gordonia phage GodonK</name>
    <dbReference type="NCBI Taxonomy" id="2562192"/>
    <lineage>
        <taxon>Viruses</taxon>
        <taxon>Duplodnaviria</taxon>
        <taxon>Heunggongvirae</taxon>
        <taxon>Uroviricota</taxon>
        <taxon>Caudoviricetes</taxon>
        <taxon>Godonkavirus</taxon>
        <taxon>Godonkavirus godonK</taxon>
    </lineage>
</organism>
<accession>A0A4D6E2M4</accession>
<dbReference type="Proteomes" id="UP000297070">
    <property type="component" value="Segment"/>
</dbReference>
<keyword evidence="2" id="KW-1185">Reference proteome</keyword>
<name>A0A4D6E2M4_9CAUD</name>
<dbReference type="RefSeq" id="YP_009821519.1">
    <property type="nucleotide sequence ID" value="NC_048176.1"/>
</dbReference>
<dbReference type="KEGG" id="vg:55012995"/>
<gene>
    <name evidence="1" type="primary">159</name>
    <name evidence="1" type="ORF">SEA_GODONK_159</name>
</gene>
<proteinExistence type="predicted"/>
<sequence>MTRLLLDKATEQFVRPIVVKFGQKLSELRANVVATDVVR</sequence>
<evidence type="ECO:0000313" key="1">
    <source>
        <dbReference type="EMBL" id="QBZ72754.1"/>
    </source>
</evidence>
<dbReference type="EMBL" id="MK620899">
    <property type="protein sequence ID" value="QBZ72754.1"/>
    <property type="molecule type" value="Genomic_DNA"/>
</dbReference>
<reference evidence="1 2" key="1">
    <citation type="submission" date="2019-03" db="EMBL/GenBank/DDBJ databases">
        <authorList>
            <person name="Douthitt C."/>
            <person name="D'Elia T."/>
            <person name="Bockoras C."/>
            <person name="Boss C."/>
            <person name="Clemons M."/>
            <person name="Green W."/>
            <person name="Harel H."/>
            <person name="Larralde J."/>
            <person name="Lopez M."/>
            <person name="Magana D."/>
            <person name="Miguel M."/>
            <person name="Muschweck L."/>
            <person name="Olivos K."/>
            <person name="Racette D."/>
            <person name="Reynolds M."/>
            <person name="Ru Y."/>
            <person name="Santana M."/>
            <person name="Simon R."/>
            <person name="Smotrilla K."/>
            <person name="Sufficool B."/>
            <person name="Tamayo B."/>
            <person name="Tirado E."/>
            <person name="Vajanyi M."/>
            <person name="Weger M."/>
            <person name="Wehr A."/>
            <person name="Whitaker K."/>
            <person name="Garlena R.A."/>
            <person name="Russell D.A."/>
            <person name="Pope W.H."/>
            <person name="Jacobs-Sera D."/>
            <person name="Hatfull G.F."/>
        </authorList>
    </citation>
    <scope>NUCLEOTIDE SEQUENCE [LARGE SCALE GENOMIC DNA]</scope>
</reference>
<protein>
    <submittedName>
        <fullName evidence="1">Uncharacterized protein</fullName>
    </submittedName>
</protein>
<evidence type="ECO:0000313" key="2">
    <source>
        <dbReference type="Proteomes" id="UP000297070"/>
    </source>
</evidence>